<evidence type="ECO:0000256" key="7">
    <source>
        <dbReference type="ARBA" id="ARBA00022723"/>
    </source>
</evidence>
<evidence type="ECO:0000256" key="2">
    <source>
        <dbReference type="ARBA" id="ARBA00003852"/>
    </source>
</evidence>
<evidence type="ECO:0000256" key="9">
    <source>
        <dbReference type="ARBA" id="ARBA00023004"/>
    </source>
</evidence>
<dbReference type="PROSITE" id="PS01087">
    <property type="entry name" value="RADICAL_ACTIVATING"/>
    <property type="match status" value="1"/>
</dbReference>
<comment type="catalytic activity">
    <reaction evidence="11">
        <text>glycyl-[protein] + reduced [flavodoxin] + S-adenosyl-L-methionine = glycin-2-yl radical-[protein] + semiquinone [flavodoxin] + 5'-deoxyadenosine + L-methionine + H(+)</text>
        <dbReference type="Rhea" id="RHEA:61976"/>
        <dbReference type="Rhea" id="RHEA-COMP:10622"/>
        <dbReference type="Rhea" id="RHEA-COMP:14480"/>
        <dbReference type="Rhea" id="RHEA-COMP:15993"/>
        <dbReference type="Rhea" id="RHEA-COMP:15994"/>
        <dbReference type="ChEBI" id="CHEBI:15378"/>
        <dbReference type="ChEBI" id="CHEBI:17319"/>
        <dbReference type="ChEBI" id="CHEBI:29947"/>
        <dbReference type="ChEBI" id="CHEBI:32722"/>
        <dbReference type="ChEBI" id="CHEBI:57618"/>
        <dbReference type="ChEBI" id="CHEBI:57844"/>
        <dbReference type="ChEBI" id="CHEBI:59789"/>
        <dbReference type="ChEBI" id="CHEBI:140311"/>
    </reaction>
</comment>
<evidence type="ECO:0000256" key="5">
    <source>
        <dbReference type="ARBA" id="ARBA00022485"/>
    </source>
</evidence>
<keyword evidence="8 12" id="KW-0560">Oxidoreductase</keyword>
<name>A0A653IF67_9BACL</name>
<evidence type="ECO:0000256" key="8">
    <source>
        <dbReference type="ARBA" id="ARBA00023002"/>
    </source>
</evidence>
<keyword evidence="7" id="KW-0479">Metal-binding</keyword>
<dbReference type="InterPro" id="IPR058240">
    <property type="entry name" value="rSAM_sf"/>
</dbReference>
<dbReference type="NCBIfam" id="TIGR02491">
    <property type="entry name" value="NrdG"/>
    <property type="match status" value="1"/>
</dbReference>
<organism evidence="13 14">
    <name type="scientific">Exiguobacterium oxidotolerans</name>
    <dbReference type="NCBI Taxonomy" id="223958"/>
    <lineage>
        <taxon>Bacteria</taxon>
        <taxon>Bacillati</taxon>
        <taxon>Bacillota</taxon>
        <taxon>Bacilli</taxon>
        <taxon>Bacillales</taxon>
        <taxon>Bacillales Family XII. Incertae Sedis</taxon>
        <taxon>Exiguobacterium</taxon>
    </lineage>
</organism>
<dbReference type="SUPFAM" id="SSF102114">
    <property type="entry name" value="Radical SAM enzymes"/>
    <property type="match status" value="1"/>
</dbReference>
<dbReference type="EMBL" id="CABWKQ010000030">
    <property type="protein sequence ID" value="VWX37850.1"/>
    <property type="molecule type" value="Genomic_DNA"/>
</dbReference>
<keyword evidence="6" id="KW-0949">S-adenosyl-L-methionine</keyword>
<dbReference type="SFLD" id="SFLDF00299">
    <property type="entry name" value="anaerobic_ribonucleoside-triph"/>
    <property type="match status" value="1"/>
</dbReference>
<dbReference type="SFLD" id="SFLDS00029">
    <property type="entry name" value="Radical_SAM"/>
    <property type="match status" value="1"/>
</dbReference>
<evidence type="ECO:0000256" key="6">
    <source>
        <dbReference type="ARBA" id="ARBA00022691"/>
    </source>
</evidence>
<dbReference type="InterPro" id="IPR013785">
    <property type="entry name" value="Aldolase_TIM"/>
</dbReference>
<dbReference type="InterPro" id="IPR001989">
    <property type="entry name" value="Radical_activat_CS"/>
</dbReference>
<comment type="similarity">
    <text evidence="3 12">Belongs to the organic radical-activating enzymes family.</text>
</comment>
<dbReference type="InterPro" id="IPR007197">
    <property type="entry name" value="rSAM"/>
</dbReference>
<dbReference type="SFLD" id="SFLDG01066">
    <property type="entry name" value="organic_radical-activating_enz"/>
    <property type="match status" value="1"/>
</dbReference>
<keyword evidence="14" id="KW-1185">Reference proteome</keyword>
<evidence type="ECO:0000313" key="14">
    <source>
        <dbReference type="Proteomes" id="UP000439752"/>
    </source>
</evidence>
<dbReference type="SFLD" id="SFLDG01063">
    <property type="entry name" value="activating_enzymes__group_1"/>
    <property type="match status" value="1"/>
</dbReference>
<evidence type="ECO:0000256" key="10">
    <source>
        <dbReference type="ARBA" id="ARBA00023014"/>
    </source>
</evidence>
<dbReference type="RefSeq" id="WP_159173762.1">
    <property type="nucleotide sequence ID" value="NZ_LR732312.1"/>
</dbReference>
<reference evidence="13 14" key="1">
    <citation type="submission" date="2019-10" db="EMBL/GenBank/DDBJ databases">
        <authorList>
            <person name="Karimi E."/>
        </authorList>
    </citation>
    <scope>NUCLEOTIDE SEQUENCE [LARGE SCALE GENOMIC DNA]</scope>
    <source>
        <strain evidence="13">Exiguobacterium sp. 9Y</strain>
    </source>
</reference>
<dbReference type="CDD" id="cd01335">
    <property type="entry name" value="Radical_SAM"/>
    <property type="match status" value="1"/>
</dbReference>
<dbReference type="Pfam" id="PF13353">
    <property type="entry name" value="Fer4_12"/>
    <property type="match status" value="1"/>
</dbReference>
<sequence length="156" mass="17639">MVRLLSIVADSVVDGPGLRTVIFFAGCPHRCRGCHNPSSWSLAAGTTYSTPDVIKRVEEIGSKRITLSGGEPFVQREALEQLVLVLRPDYEIYLFTGYRIEDLVKDERACRILRQLDCLIDGPYMEQLHDTSLAIRGSTNQRILSAKQIEQYIKNR</sequence>
<dbReference type="PANTHER" id="PTHR30352:SF2">
    <property type="entry name" value="ANAEROBIC RIBONUCLEOSIDE-TRIPHOSPHATE REDUCTASE-ACTIVATING PROTEIN"/>
    <property type="match status" value="1"/>
</dbReference>
<evidence type="ECO:0000256" key="11">
    <source>
        <dbReference type="ARBA" id="ARBA00047365"/>
    </source>
</evidence>
<dbReference type="GO" id="GO:0051539">
    <property type="term" value="F:4 iron, 4 sulfur cluster binding"/>
    <property type="evidence" value="ECO:0007669"/>
    <property type="project" value="UniProtKB-KW"/>
</dbReference>
<dbReference type="Proteomes" id="UP000439752">
    <property type="component" value="Unassembled WGS sequence"/>
</dbReference>
<evidence type="ECO:0000256" key="3">
    <source>
        <dbReference type="ARBA" id="ARBA00009777"/>
    </source>
</evidence>
<keyword evidence="5" id="KW-0004">4Fe-4S</keyword>
<comment type="cofactor">
    <cofactor evidence="1">
        <name>[4Fe-4S] cluster</name>
        <dbReference type="ChEBI" id="CHEBI:49883"/>
    </cofactor>
</comment>
<evidence type="ECO:0000313" key="13">
    <source>
        <dbReference type="EMBL" id="VWX37850.1"/>
    </source>
</evidence>
<dbReference type="GO" id="GO:0046872">
    <property type="term" value="F:metal ion binding"/>
    <property type="evidence" value="ECO:0007669"/>
    <property type="project" value="UniProtKB-KW"/>
</dbReference>
<dbReference type="InterPro" id="IPR034457">
    <property type="entry name" value="Organic_radical-activating"/>
</dbReference>
<dbReference type="InterPro" id="IPR012837">
    <property type="entry name" value="NrdG"/>
</dbReference>
<proteinExistence type="inferred from homology"/>
<dbReference type="PANTHER" id="PTHR30352">
    <property type="entry name" value="PYRUVATE FORMATE-LYASE-ACTIVATING ENZYME"/>
    <property type="match status" value="1"/>
</dbReference>
<dbReference type="PIRSF" id="PIRSF000368">
    <property type="entry name" value="NrdG"/>
    <property type="match status" value="1"/>
</dbReference>
<protein>
    <recommendedName>
        <fullName evidence="4 12">Anaerobic ribonucleoside-triphosphate reductase-activating protein</fullName>
        <ecNumber evidence="12">1.97.1.-</ecNumber>
    </recommendedName>
</protein>
<dbReference type="EC" id="1.97.1.-" evidence="12"/>
<dbReference type="Gene3D" id="3.20.20.70">
    <property type="entry name" value="Aldolase class I"/>
    <property type="match status" value="1"/>
</dbReference>
<comment type="function">
    <text evidence="2 12">Activation of anaerobic ribonucleoside-triphosphate reductase under anaerobic conditions by generation of an organic free radical, using S-adenosylmethionine and reduced flavodoxin as cosubstrates to produce 5'-deoxy-adenosine.</text>
</comment>
<accession>A0A653IF67</accession>
<keyword evidence="9" id="KW-0408">Iron</keyword>
<dbReference type="GO" id="GO:0004748">
    <property type="term" value="F:ribonucleoside-diphosphate reductase activity, thioredoxin disulfide as acceptor"/>
    <property type="evidence" value="ECO:0007669"/>
    <property type="project" value="TreeGrafter"/>
</dbReference>
<keyword evidence="10" id="KW-0411">Iron-sulfur</keyword>
<evidence type="ECO:0000256" key="4">
    <source>
        <dbReference type="ARBA" id="ARBA00014281"/>
    </source>
</evidence>
<evidence type="ECO:0000256" key="1">
    <source>
        <dbReference type="ARBA" id="ARBA00001966"/>
    </source>
</evidence>
<dbReference type="AlphaFoldDB" id="A0A653IF67"/>
<dbReference type="GO" id="GO:0043365">
    <property type="term" value="F:[formate-C-acetyltransferase]-activating enzyme activity"/>
    <property type="evidence" value="ECO:0007669"/>
    <property type="project" value="InterPro"/>
</dbReference>
<gene>
    <name evidence="13" type="primary">nrdG</name>
    <name evidence="13" type="ORF">EXIGUO9Y_360127</name>
</gene>
<evidence type="ECO:0000256" key="12">
    <source>
        <dbReference type="PIRNR" id="PIRNR000368"/>
    </source>
</evidence>